<evidence type="ECO:0000256" key="5">
    <source>
        <dbReference type="ARBA" id="ARBA00022840"/>
    </source>
</evidence>
<dbReference type="KEGG" id="nli:G3M70_13590"/>
<evidence type="ECO:0000256" key="4">
    <source>
        <dbReference type="ARBA" id="ARBA00022741"/>
    </source>
</evidence>
<accession>A0A7T0BXL8</accession>
<organism evidence="12 13">
    <name type="scientific">Candidatus Nitronauta litoralis</name>
    <dbReference type="NCBI Taxonomy" id="2705533"/>
    <lineage>
        <taxon>Bacteria</taxon>
        <taxon>Pseudomonadati</taxon>
        <taxon>Nitrospinota/Tectimicrobiota group</taxon>
        <taxon>Nitrospinota</taxon>
        <taxon>Nitrospinia</taxon>
        <taxon>Nitrospinales</taxon>
        <taxon>Nitrospinaceae</taxon>
        <taxon>Candidatus Nitronauta</taxon>
    </lineage>
</organism>
<comment type="subcellular location">
    <subcellularLocation>
        <location evidence="9">Cytoplasm</location>
    </subcellularLocation>
</comment>
<feature type="binding site" evidence="9">
    <location>
        <position position="38"/>
    </location>
    <ligand>
        <name>ATP</name>
        <dbReference type="ChEBI" id="CHEBI:30616"/>
    </ligand>
</feature>
<keyword evidence="5 9" id="KW-0067">ATP-binding</keyword>
<dbReference type="SUPFAM" id="SSF52402">
    <property type="entry name" value="Adenine nucleotide alpha hydrolases-like"/>
    <property type="match status" value="1"/>
</dbReference>
<keyword evidence="2 9" id="KW-0808">Transferase</keyword>
<dbReference type="AlphaFoldDB" id="A0A7T0BXL8"/>
<dbReference type="FunFam" id="2.30.30.280:FF:000001">
    <property type="entry name" value="tRNA-specific 2-thiouridylase MnmA"/>
    <property type="match status" value="1"/>
</dbReference>
<comment type="catalytic activity">
    <reaction evidence="8 9">
        <text>S-sulfanyl-L-cysteinyl-[protein] + uridine(34) in tRNA + AH2 + ATP = 2-thiouridine(34) in tRNA + L-cysteinyl-[protein] + A + AMP + diphosphate + H(+)</text>
        <dbReference type="Rhea" id="RHEA:47032"/>
        <dbReference type="Rhea" id="RHEA-COMP:10131"/>
        <dbReference type="Rhea" id="RHEA-COMP:11726"/>
        <dbReference type="Rhea" id="RHEA-COMP:11727"/>
        <dbReference type="Rhea" id="RHEA-COMP:11728"/>
        <dbReference type="ChEBI" id="CHEBI:13193"/>
        <dbReference type="ChEBI" id="CHEBI:15378"/>
        <dbReference type="ChEBI" id="CHEBI:17499"/>
        <dbReference type="ChEBI" id="CHEBI:29950"/>
        <dbReference type="ChEBI" id="CHEBI:30616"/>
        <dbReference type="ChEBI" id="CHEBI:33019"/>
        <dbReference type="ChEBI" id="CHEBI:61963"/>
        <dbReference type="ChEBI" id="CHEBI:65315"/>
        <dbReference type="ChEBI" id="CHEBI:87170"/>
        <dbReference type="ChEBI" id="CHEBI:456215"/>
        <dbReference type="EC" id="2.8.1.13"/>
    </reaction>
</comment>
<feature type="region of interest" description="Interaction with tRNA" evidence="9">
    <location>
        <begin position="154"/>
        <end position="156"/>
    </location>
</feature>
<dbReference type="HAMAP" id="MF_00144">
    <property type="entry name" value="tRNA_thiouridyl_MnmA"/>
    <property type="match status" value="1"/>
</dbReference>
<name>A0A7T0BXL8_9BACT</name>
<dbReference type="NCBIfam" id="TIGR00420">
    <property type="entry name" value="trmU"/>
    <property type="match status" value="1"/>
</dbReference>
<dbReference type="GO" id="GO:0103016">
    <property type="term" value="F:tRNA-uridine 2-sulfurtransferase activity"/>
    <property type="evidence" value="ECO:0007669"/>
    <property type="project" value="UniProtKB-EC"/>
</dbReference>
<reference evidence="12 13" key="1">
    <citation type="submission" date="2020-02" db="EMBL/GenBank/DDBJ databases">
        <title>Genomic and physiological characterization of two novel Nitrospinaceae genera.</title>
        <authorList>
            <person name="Mueller A.J."/>
            <person name="Jung M.-Y."/>
            <person name="Strachan C.R."/>
            <person name="Herbold C.W."/>
            <person name="Kirkegaard R.H."/>
            <person name="Daims H."/>
        </authorList>
    </citation>
    <scope>NUCLEOTIDE SEQUENCE [LARGE SCALE GENOMIC DNA]</scope>
    <source>
        <strain evidence="12">EB</strain>
    </source>
</reference>
<dbReference type="Gene3D" id="2.30.30.280">
    <property type="entry name" value="Adenine nucleotide alpha hydrolases-like domains"/>
    <property type="match status" value="1"/>
</dbReference>
<feature type="binding site" evidence="9">
    <location>
        <position position="131"/>
    </location>
    <ligand>
        <name>ATP</name>
        <dbReference type="ChEBI" id="CHEBI:30616"/>
    </ligand>
</feature>
<evidence type="ECO:0000313" key="12">
    <source>
        <dbReference type="EMBL" id="QPJ62852.1"/>
    </source>
</evidence>
<feature type="disulfide bond" description="Alternate" evidence="9">
    <location>
        <begin position="107"/>
        <end position="204"/>
    </location>
</feature>
<evidence type="ECO:0000256" key="8">
    <source>
        <dbReference type="ARBA" id="ARBA00051542"/>
    </source>
</evidence>
<evidence type="ECO:0000256" key="3">
    <source>
        <dbReference type="ARBA" id="ARBA00022694"/>
    </source>
</evidence>
<dbReference type="InterPro" id="IPR014729">
    <property type="entry name" value="Rossmann-like_a/b/a_fold"/>
</dbReference>
<dbReference type="Proteomes" id="UP000594688">
    <property type="component" value="Chromosome"/>
</dbReference>
<keyword evidence="3 9" id="KW-0819">tRNA processing</keyword>
<dbReference type="PANTHER" id="PTHR11933:SF5">
    <property type="entry name" value="MITOCHONDRIAL TRNA-SPECIFIC 2-THIOURIDYLASE 1"/>
    <property type="match status" value="1"/>
</dbReference>
<feature type="active site" description="Nucleophile" evidence="9">
    <location>
        <position position="107"/>
    </location>
</feature>
<dbReference type="EMBL" id="CP048685">
    <property type="protein sequence ID" value="QPJ62852.1"/>
    <property type="molecule type" value="Genomic_DNA"/>
</dbReference>
<comment type="caution">
    <text evidence="9">Lacks conserved residue(s) required for the propagation of feature annotation.</text>
</comment>
<keyword evidence="1 9" id="KW-0820">tRNA-binding</keyword>
<dbReference type="InterPro" id="IPR046885">
    <property type="entry name" value="MnmA-like_C"/>
</dbReference>
<dbReference type="Pfam" id="PF03054">
    <property type="entry name" value="tRNA_Me_trans"/>
    <property type="match status" value="1"/>
</dbReference>
<dbReference type="GO" id="GO:0000049">
    <property type="term" value="F:tRNA binding"/>
    <property type="evidence" value="ECO:0007669"/>
    <property type="project" value="UniProtKB-KW"/>
</dbReference>
<dbReference type="InterPro" id="IPR046884">
    <property type="entry name" value="MnmA-like_central"/>
</dbReference>
<feature type="domain" description="tRNA-specific 2-thiouridylase MnmA-like C-terminal" evidence="10">
    <location>
        <begin position="285"/>
        <end position="359"/>
    </location>
</feature>
<dbReference type="GO" id="GO:0005524">
    <property type="term" value="F:ATP binding"/>
    <property type="evidence" value="ECO:0007669"/>
    <property type="project" value="UniProtKB-KW"/>
</dbReference>
<evidence type="ECO:0000256" key="9">
    <source>
        <dbReference type="HAMAP-Rule" id="MF_00144"/>
    </source>
</evidence>
<comment type="function">
    <text evidence="9">Catalyzes the 2-thiolation of uridine at the wobble position (U34) of tRNA, leading to the formation of s(2)U34.</text>
</comment>
<evidence type="ECO:0000313" key="13">
    <source>
        <dbReference type="Proteomes" id="UP000594688"/>
    </source>
</evidence>
<dbReference type="Pfam" id="PF20259">
    <property type="entry name" value="tRNA_Me_trans_M"/>
    <property type="match status" value="1"/>
</dbReference>
<evidence type="ECO:0000256" key="1">
    <source>
        <dbReference type="ARBA" id="ARBA00022555"/>
    </source>
</evidence>
<evidence type="ECO:0000259" key="10">
    <source>
        <dbReference type="Pfam" id="PF20258"/>
    </source>
</evidence>
<dbReference type="CDD" id="cd01998">
    <property type="entry name" value="MnmA_TRMU-like"/>
    <property type="match status" value="1"/>
</dbReference>
<gene>
    <name evidence="9 12" type="primary">mnmA</name>
    <name evidence="12" type="ORF">G3M70_13590</name>
</gene>
<dbReference type="InterPro" id="IPR004506">
    <property type="entry name" value="MnmA-like"/>
</dbReference>
<dbReference type="EC" id="2.8.1.13" evidence="9"/>
<protein>
    <recommendedName>
        <fullName evidence="9">tRNA-specific 2-thiouridylase MnmA</fullName>
        <ecNumber evidence="9">2.8.1.13</ecNumber>
    </recommendedName>
</protein>
<evidence type="ECO:0000256" key="7">
    <source>
        <dbReference type="ARBA" id="ARBA00023157"/>
    </source>
</evidence>
<keyword evidence="9" id="KW-0963">Cytoplasm</keyword>
<dbReference type="InterPro" id="IPR023382">
    <property type="entry name" value="MnmA-like_central_sf"/>
</dbReference>
<feature type="binding site" evidence="9">
    <location>
        <begin position="12"/>
        <end position="19"/>
    </location>
    <ligand>
        <name>ATP</name>
        <dbReference type="ChEBI" id="CHEBI:30616"/>
    </ligand>
</feature>
<feature type="active site" description="Cysteine persulfide intermediate" evidence="9">
    <location>
        <position position="204"/>
    </location>
</feature>
<dbReference type="PANTHER" id="PTHR11933">
    <property type="entry name" value="TRNA 5-METHYLAMINOMETHYL-2-THIOURIDYLATE -METHYLTRANSFERASE"/>
    <property type="match status" value="1"/>
</dbReference>
<feature type="region of interest" description="Interaction with tRNA" evidence="9">
    <location>
        <begin position="310"/>
        <end position="311"/>
    </location>
</feature>
<dbReference type="GO" id="GO:0002143">
    <property type="term" value="P:tRNA wobble position uridine thiolation"/>
    <property type="evidence" value="ECO:0007669"/>
    <property type="project" value="TreeGrafter"/>
</dbReference>
<keyword evidence="4 9" id="KW-0547">Nucleotide-binding</keyword>
<evidence type="ECO:0000259" key="11">
    <source>
        <dbReference type="Pfam" id="PF20259"/>
    </source>
</evidence>
<feature type="site" description="Interaction with tRNA" evidence="9">
    <location>
        <position position="343"/>
    </location>
</feature>
<proteinExistence type="inferred from homology"/>
<evidence type="ECO:0000256" key="2">
    <source>
        <dbReference type="ARBA" id="ARBA00022679"/>
    </source>
</evidence>
<comment type="similarity">
    <text evidence="9">Belongs to the MnmA/TRMU family.</text>
</comment>
<keyword evidence="7 9" id="KW-1015">Disulfide bond</keyword>
<keyword evidence="6 9" id="KW-0694">RNA-binding</keyword>
<feature type="domain" description="tRNA-specific 2-thiouridylase MnmA-like central" evidence="11">
    <location>
        <begin position="214"/>
        <end position="278"/>
    </location>
</feature>
<dbReference type="NCBIfam" id="NF001138">
    <property type="entry name" value="PRK00143.1"/>
    <property type="match status" value="1"/>
</dbReference>
<dbReference type="FunFam" id="3.40.50.620:FF:000115">
    <property type="entry name" value="tRNA-specific 2-thiouridylase MnmA"/>
    <property type="match status" value="1"/>
</dbReference>
<dbReference type="Gene3D" id="3.40.50.620">
    <property type="entry name" value="HUPs"/>
    <property type="match status" value="1"/>
</dbReference>
<dbReference type="Pfam" id="PF20258">
    <property type="entry name" value="tRNA_Me_trans_C"/>
    <property type="match status" value="1"/>
</dbReference>
<dbReference type="Gene3D" id="2.40.30.10">
    <property type="entry name" value="Translation factors"/>
    <property type="match status" value="1"/>
</dbReference>
<feature type="site" description="Interaction with tRNA" evidence="9">
    <location>
        <position position="132"/>
    </location>
</feature>
<sequence>MSSVETSKIVVAMSGGVDSSVAAAMLKNEGHEVIGISLQLWNYSFDTDQRFGTCCSLDDLADARRVADRINIPFYILNMEQQFKEKVVDYFVGEYLDGRTPIPCTACNKKLKFDELMNRAEEYGYDYIATGHYATIVQDDSGRYTVKRGQDRWKDQSYFLFDLSQEQLARIRFPLGDMEKGEVRQLAETLKLNVAGKKESHEICFIPDNNYAGFIEGYVEETVFQTGEIVNGNGKVLGEHRGYPAYTIGQRKGLNLGGLSEPHYVTGIDPGANKVVVGPKSELFRDEFTVDNVTWSLDFCEPFEAEVQIRYRHQAVPGWVTPLPRGRASVALEYPQPAITPGQSAVFYRDDCIAGGGWIE</sequence>
<dbReference type="GO" id="GO:0005737">
    <property type="term" value="C:cytoplasm"/>
    <property type="evidence" value="ECO:0007669"/>
    <property type="project" value="UniProtKB-SubCell"/>
</dbReference>
<evidence type="ECO:0000256" key="6">
    <source>
        <dbReference type="ARBA" id="ARBA00022884"/>
    </source>
</evidence>